<protein>
    <submittedName>
        <fullName evidence="3">DUF438 domain-containing protein</fullName>
    </submittedName>
</protein>
<evidence type="ECO:0000313" key="3">
    <source>
        <dbReference type="EMBL" id="MFC6314231.1"/>
    </source>
</evidence>
<evidence type="ECO:0000259" key="2">
    <source>
        <dbReference type="Pfam" id="PF01814"/>
    </source>
</evidence>
<proteinExistence type="predicted"/>
<organism evidence="3 4">
    <name type="scientific">Lapidilactobacillus achengensis</name>
    <dbReference type="NCBI Taxonomy" id="2486000"/>
    <lineage>
        <taxon>Bacteria</taxon>
        <taxon>Bacillati</taxon>
        <taxon>Bacillota</taxon>
        <taxon>Bacilli</taxon>
        <taxon>Lactobacillales</taxon>
        <taxon>Lactobacillaceae</taxon>
        <taxon>Lapidilactobacillus</taxon>
    </lineage>
</organism>
<feature type="region of interest" description="Disordered" evidence="1">
    <location>
        <begin position="440"/>
        <end position="480"/>
    </location>
</feature>
<dbReference type="RefSeq" id="WP_125596628.1">
    <property type="nucleotide sequence ID" value="NZ_JBHSSM010000005.1"/>
</dbReference>
<accession>A0ABW1UKI4</accession>
<feature type="compositionally biased region" description="Low complexity" evidence="1">
    <location>
        <begin position="281"/>
        <end position="294"/>
    </location>
</feature>
<dbReference type="PANTHER" id="PTHR39966">
    <property type="entry name" value="BLL2471 PROTEIN-RELATED"/>
    <property type="match status" value="1"/>
</dbReference>
<reference evidence="4" key="1">
    <citation type="journal article" date="2019" name="Int. J. Syst. Evol. Microbiol.">
        <title>The Global Catalogue of Microorganisms (GCM) 10K type strain sequencing project: providing services to taxonomists for standard genome sequencing and annotation.</title>
        <authorList>
            <consortium name="The Broad Institute Genomics Platform"/>
            <consortium name="The Broad Institute Genome Sequencing Center for Infectious Disease"/>
            <person name="Wu L."/>
            <person name="Ma J."/>
        </authorList>
    </citation>
    <scope>NUCLEOTIDE SEQUENCE [LARGE SCALE GENOMIC DNA]</scope>
    <source>
        <strain evidence="4">CCM 8897</strain>
    </source>
</reference>
<feature type="compositionally biased region" description="Low complexity" evidence="1">
    <location>
        <begin position="449"/>
        <end position="474"/>
    </location>
</feature>
<feature type="region of interest" description="Disordered" evidence="1">
    <location>
        <begin position="253"/>
        <end position="298"/>
    </location>
</feature>
<gene>
    <name evidence="3" type="ORF">ACFQHW_01425</name>
</gene>
<dbReference type="Gene3D" id="1.20.120.520">
    <property type="entry name" value="nmb1532 protein domain like"/>
    <property type="match status" value="1"/>
</dbReference>
<dbReference type="Pfam" id="PF01814">
    <property type="entry name" value="Hemerythrin"/>
    <property type="match status" value="1"/>
</dbReference>
<feature type="compositionally biased region" description="Low complexity" evidence="1">
    <location>
        <begin position="253"/>
        <end position="262"/>
    </location>
</feature>
<name>A0ABW1UKI4_9LACO</name>
<feature type="domain" description="Hemerythrin-like" evidence="2">
    <location>
        <begin position="35"/>
        <end position="165"/>
    </location>
</feature>
<comment type="caution">
    <text evidence="3">The sequence shown here is derived from an EMBL/GenBank/DDBJ whole genome shotgun (WGS) entry which is preliminary data.</text>
</comment>
<keyword evidence="4" id="KW-1185">Reference proteome</keyword>
<evidence type="ECO:0000313" key="4">
    <source>
        <dbReference type="Proteomes" id="UP001596310"/>
    </source>
</evidence>
<dbReference type="PANTHER" id="PTHR39966:SF3">
    <property type="entry name" value="DUF438 DOMAIN-CONTAINING PROTEIN"/>
    <property type="match status" value="1"/>
</dbReference>
<dbReference type="Proteomes" id="UP001596310">
    <property type="component" value="Unassembled WGS sequence"/>
</dbReference>
<dbReference type="InterPro" id="IPR012312">
    <property type="entry name" value="Hemerythrin-like"/>
</dbReference>
<dbReference type="EMBL" id="JBHSSM010000005">
    <property type="protein sequence ID" value="MFC6314231.1"/>
    <property type="molecule type" value="Genomic_DNA"/>
</dbReference>
<feature type="compositionally biased region" description="Pro residues" evidence="1">
    <location>
        <begin position="263"/>
        <end position="280"/>
    </location>
</feature>
<sequence length="480" mass="52281">MEIQHLCNVHAAVFKGKITDDQTETPDQEQPGHPVQVLKLENLIIGSLLKDELLPCLKKWQQSGTDELYLERMRRALADLATIDRHYTRKENLIFPLMDKYGITAPPKVMWGVDDQIRDLIKQANQLVNAAPLPDKYVIEQAIEAANKEIKEMIFKEEEIMVPMVNEVFTVADWGLIAAESDPIGYTLIAPPLPWRPTAAQLATATPQVDSKIANELNEMAQALAAQTNPNRPKIDPQVKNYKVNEFKTQIGAPTQAAAPTATTPPTPPTTAPVAAPAPAPSASSASTGPTAGARDLSGDYQPTHLLLSAQGFAQVAFNNGTLDLAQLTGIFKVLPLDLTFVDANDQVAWFSDDGDRVFPRTKAVVGRAVVNCHPPKSADRVLKILSDFHDGVRDHADFWIDFRGRRVYIRYFAVHDEQGQYAGCLEVTQDITKIQQLTGQKRLEDEAAPTSDAASVSADPAAADPAAAADTDAQAGGND</sequence>
<evidence type="ECO:0000256" key="1">
    <source>
        <dbReference type="SAM" id="MobiDB-lite"/>
    </source>
</evidence>
<dbReference type="Gene3D" id="3.30.450.20">
    <property type="entry name" value="PAS domain"/>
    <property type="match status" value="1"/>
</dbReference>
<dbReference type="Pfam" id="PF13596">
    <property type="entry name" value="PAS_10"/>
    <property type="match status" value="1"/>
</dbReference>